<evidence type="ECO:0000313" key="2">
    <source>
        <dbReference type="EMBL" id="MCJ0743483.1"/>
    </source>
</evidence>
<dbReference type="Proteomes" id="UP001165460">
    <property type="component" value="Unassembled WGS sequence"/>
</dbReference>
<dbReference type="Pfam" id="PF08818">
    <property type="entry name" value="DUF1801"/>
    <property type="match status" value="1"/>
</dbReference>
<reference evidence="2" key="1">
    <citation type="submission" date="2022-03" db="EMBL/GenBank/DDBJ databases">
        <authorList>
            <person name="Woo C.Y."/>
        </authorList>
    </citation>
    <scope>NUCLEOTIDE SEQUENCE</scope>
    <source>
        <strain evidence="2">CYS-01</strain>
    </source>
</reference>
<dbReference type="RefSeq" id="WP_243362678.1">
    <property type="nucleotide sequence ID" value="NZ_JALGBH010000002.1"/>
</dbReference>
<sequence>MTKVKLTDTEQVTAHIAQLPTDLQLAVMYLRNAILSVDQTIAEHIKWNSPAFYYSGEMRGFDPKEYKRDILVMNLRKDKIMCVLPTGAVIQHHTEILEGNYTDGRRMIYFKDLADIKEKELQLRKAIQEWLSLVEK</sequence>
<protein>
    <submittedName>
        <fullName evidence="2">DUF1801 domain-containing protein</fullName>
    </submittedName>
</protein>
<gene>
    <name evidence="2" type="ORF">MMF97_12230</name>
</gene>
<dbReference type="SUPFAM" id="SSF159888">
    <property type="entry name" value="YdhG-like"/>
    <property type="match status" value="1"/>
</dbReference>
<evidence type="ECO:0000313" key="3">
    <source>
        <dbReference type="Proteomes" id="UP001165460"/>
    </source>
</evidence>
<comment type="caution">
    <text evidence="2">The sequence shown here is derived from an EMBL/GenBank/DDBJ whole genome shotgun (WGS) entry which is preliminary data.</text>
</comment>
<dbReference type="EMBL" id="JALGBH010000002">
    <property type="protein sequence ID" value="MCJ0743483.1"/>
    <property type="molecule type" value="Genomic_DNA"/>
</dbReference>
<accession>A0ABS9ZYV4</accession>
<dbReference type="Gene3D" id="3.90.1150.200">
    <property type="match status" value="1"/>
</dbReference>
<feature type="domain" description="YdhG-like" evidence="1">
    <location>
        <begin position="27"/>
        <end position="130"/>
    </location>
</feature>
<name>A0ABS9ZYV4_9SPHI</name>
<proteinExistence type="predicted"/>
<keyword evidence="3" id="KW-1185">Reference proteome</keyword>
<dbReference type="InterPro" id="IPR014922">
    <property type="entry name" value="YdhG-like"/>
</dbReference>
<evidence type="ECO:0000259" key="1">
    <source>
        <dbReference type="Pfam" id="PF08818"/>
    </source>
</evidence>
<organism evidence="2 3">
    <name type="scientific">Pedobacter montanisoli</name>
    <dbReference type="NCBI Taxonomy" id="2923277"/>
    <lineage>
        <taxon>Bacteria</taxon>
        <taxon>Pseudomonadati</taxon>
        <taxon>Bacteroidota</taxon>
        <taxon>Sphingobacteriia</taxon>
        <taxon>Sphingobacteriales</taxon>
        <taxon>Sphingobacteriaceae</taxon>
        <taxon>Pedobacter</taxon>
    </lineage>
</organism>